<dbReference type="AlphaFoldDB" id="A0A521F538"/>
<sequence length="200" mass="23123">MKNKLIFYVFLSLIGCVNAFGTEKTKTKWLIGFSNNFFVEKNKMSDNDETISSIAPFIGYAITNSISFEVELEWFNYDKVTDNSFVYDATPYISKIEKKLLLVPFSIKYKHRAGRKLNPYLKISGIYRNETRELTNYYFKDSPYLGKIEFNNFMYGFSFGTFIQLGDNAELSIGGFCRKAKNDNIDINNIGININLLLEL</sequence>
<evidence type="ECO:0000313" key="2">
    <source>
        <dbReference type="EMBL" id="SMO91285.1"/>
    </source>
</evidence>
<keyword evidence="3" id="KW-1185">Reference proteome</keyword>
<dbReference type="EMBL" id="FXTB01000014">
    <property type="protein sequence ID" value="SMO91285.1"/>
    <property type="molecule type" value="Genomic_DNA"/>
</dbReference>
<proteinExistence type="predicted"/>
<feature type="chain" id="PRO_5021796633" description="Outer membrane protein beta-barrel domain-containing protein" evidence="1">
    <location>
        <begin position="20"/>
        <end position="200"/>
    </location>
</feature>
<evidence type="ECO:0000313" key="3">
    <source>
        <dbReference type="Proteomes" id="UP000319040"/>
    </source>
</evidence>
<dbReference type="RefSeq" id="WP_142534714.1">
    <property type="nucleotide sequence ID" value="NZ_FXTB01000014.1"/>
</dbReference>
<evidence type="ECO:0008006" key="4">
    <source>
        <dbReference type="Google" id="ProtNLM"/>
    </source>
</evidence>
<gene>
    <name evidence="2" type="ORF">SAMN06265379_11435</name>
</gene>
<keyword evidence="1" id="KW-0732">Signal</keyword>
<evidence type="ECO:0000256" key="1">
    <source>
        <dbReference type="SAM" id="SignalP"/>
    </source>
</evidence>
<dbReference type="Proteomes" id="UP000319040">
    <property type="component" value="Unassembled WGS sequence"/>
</dbReference>
<accession>A0A521F538</accession>
<dbReference type="SUPFAM" id="SSF56925">
    <property type="entry name" value="OMPA-like"/>
    <property type="match status" value="1"/>
</dbReference>
<dbReference type="PROSITE" id="PS51257">
    <property type="entry name" value="PROKAR_LIPOPROTEIN"/>
    <property type="match status" value="1"/>
</dbReference>
<feature type="signal peptide" evidence="1">
    <location>
        <begin position="1"/>
        <end position="19"/>
    </location>
</feature>
<dbReference type="InterPro" id="IPR011250">
    <property type="entry name" value="OMP/PagP_B-barrel"/>
</dbReference>
<protein>
    <recommendedName>
        <fullName evidence="4">Outer membrane protein beta-barrel domain-containing protein</fullName>
    </recommendedName>
</protein>
<name>A0A521F538_SACCC</name>
<organism evidence="2 3">
    <name type="scientific">Saccharicrinis carchari</name>
    <dbReference type="NCBI Taxonomy" id="1168039"/>
    <lineage>
        <taxon>Bacteria</taxon>
        <taxon>Pseudomonadati</taxon>
        <taxon>Bacteroidota</taxon>
        <taxon>Bacteroidia</taxon>
        <taxon>Marinilabiliales</taxon>
        <taxon>Marinilabiliaceae</taxon>
        <taxon>Saccharicrinis</taxon>
    </lineage>
</organism>
<reference evidence="2 3" key="1">
    <citation type="submission" date="2017-05" db="EMBL/GenBank/DDBJ databases">
        <authorList>
            <person name="Varghese N."/>
            <person name="Submissions S."/>
        </authorList>
    </citation>
    <scope>NUCLEOTIDE SEQUENCE [LARGE SCALE GENOMIC DNA]</scope>
    <source>
        <strain evidence="2 3">DSM 27040</strain>
    </source>
</reference>